<dbReference type="Proteomes" id="UP000199155">
    <property type="component" value="Unassembled WGS sequence"/>
</dbReference>
<dbReference type="AlphaFoldDB" id="A0A1G9JMJ2"/>
<evidence type="ECO:0000256" key="1">
    <source>
        <dbReference type="SAM" id="MobiDB-lite"/>
    </source>
</evidence>
<reference evidence="3 4" key="1">
    <citation type="submission" date="2016-10" db="EMBL/GenBank/DDBJ databases">
        <authorList>
            <person name="de Groot N.N."/>
        </authorList>
    </citation>
    <scope>NUCLEOTIDE SEQUENCE [LARGE SCALE GENOMIC DNA]</scope>
    <source>
        <strain evidence="3 4">CGMCC 4.5727</strain>
    </source>
</reference>
<sequence>MMSRCLRVAALGGFVSLAATACAGSASTNHEATATGSSGSLKELAAAVQAEIAKVWPHTGRIWPGMDFSDHSLLISDGASAFAVSATSSRQVPLRKLKEQRISVPLAGGFDVVTWQGKKSLIIHPDEGAAAERLGQDPTGLTSADMASYVFELATHEQFHPYVQQGGSHPWPSLRKAEAQGGGRDETYPLATEPRIHRAMIYNSLLAGYKEPAEREKHLAAAAYWNSAWAGKFPDEARDLLATDLLEGTAKYVEKTAVGMAHASDPTDATQVHEYLSSVLKPMKIASKGVEPYAIGAAALLNADAMGLDVKKTLITEPVTPLSLVLNDVNPSPQEEAPDDVVRGITDSVAKANKELAGQIEPFVAAVQDKDTTVLMLPVDKLSGSVGGKGFYTTEALPISITPEARATFSLPSGTVTLNGITAGQLDQNGTGYFAIPLPDDTRQVALTGDELTLTGTKLKGRLTVDRQTDNGQRFLYAR</sequence>
<evidence type="ECO:0000313" key="4">
    <source>
        <dbReference type="Proteomes" id="UP000199155"/>
    </source>
</evidence>
<name>A0A1G9JMJ2_9ACTN</name>
<feature type="chain" id="PRO_5038945598" description="Lipoprotein" evidence="2">
    <location>
        <begin position="22"/>
        <end position="479"/>
    </location>
</feature>
<evidence type="ECO:0008006" key="5">
    <source>
        <dbReference type="Google" id="ProtNLM"/>
    </source>
</evidence>
<organism evidence="3 4">
    <name type="scientific">Streptomyces indicus</name>
    <dbReference type="NCBI Taxonomy" id="417292"/>
    <lineage>
        <taxon>Bacteria</taxon>
        <taxon>Bacillati</taxon>
        <taxon>Actinomycetota</taxon>
        <taxon>Actinomycetes</taxon>
        <taxon>Kitasatosporales</taxon>
        <taxon>Streptomycetaceae</taxon>
        <taxon>Streptomyces</taxon>
    </lineage>
</organism>
<protein>
    <recommendedName>
        <fullName evidence="5">Lipoprotein</fullName>
    </recommendedName>
</protein>
<feature type="region of interest" description="Disordered" evidence="1">
    <location>
        <begin position="164"/>
        <end position="189"/>
    </location>
</feature>
<gene>
    <name evidence="3" type="ORF">SAMN05421806_1336</name>
</gene>
<dbReference type="PROSITE" id="PS51257">
    <property type="entry name" value="PROKAR_LIPOPROTEIN"/>
    <property type="match status" value="1"/>
</dbReference>
<evidence type="ECO:0000256" key="2">
    <source>
        <dbReference type="SAM" id="SignalP"/>
    </source>
</evidence>
<proteinExistence type="predicted"/>
<evidence type="ECO:0000313" key="3">
    <source>
        <dbReference type="EMBL" id="SDL38738.1"/>
    </source>
</evidence>
<feature type="signal peptide" evidence="2">
    <location>
        <begin position="1"/>
        <end position="21"/>
    </location>
</feature>
<keyword evidence="2" id="KW-0732">Signal</keyword>
<feature type="compositionally biased region" description="Basic and acidic residues" evidence="1">
    <location>
        <begin position="175"/>
        <end position="187"/>
    </location>
</feature>
<dbReference type="EMBL" id="FNFF01000033">
    <property type="protein sequence ID" value="SDL38738.1"/>
    <property type="molecule type" value="Genomic_DNA"/>
</dbReference>
<keyword evidence="4" id="KW-1185">Reference proteome</keyword>
<accession>A0A1G9JMJ2</accession>